<dbReference type="Pfam" id="PF09346">
    <property type="entry name" value="SMI1_KNR4"/>
    <property type="match status" value="1"/>
</dbReference>
<evidence type="ECO:0000313" key="3">
    <source>
        <dbReference type="EMBL" id="MBE8727266.1"/>
    </source>
</evidence>
<keyword evidence="4" id="KW-1185">Reference proteome</keyword>
<dbReference type="InterPro" id="IPR018958">
    <property type="entry name" value="Knr4/Smi1-like_dom"/>
</dbReference>
<dbReference type="InterPro" id="IPR037883">
    <property type="entry name" value="Knr4/Smi1-like_sf"/>
</dbReference>
<dbReference type="Proteomes" id="UP000640614">
    <property type="component" value="Unassembled WGS sequence"/>
</dbReference>
<reference evidence="3 4" key="1">
    <citation type="submission" date="2018-07" db="EMBL/GenBank/DDBJ databases">
        <title>Genome assembly of strain KB82.</title>
        <authorList>
            <person name="Kukolya J."/>
            <person name="Horvath B."/>
            <person name="Nagy I."/>
            <person name="Toth A."/>
        </authorList>
    </citation>
    <scope>NUCLEOTIDE SEQUENCE [LARGE SCALE GENOMIC DNA]</scope>
    <source>
        <strain evidence="3 4">Kb82</strain>
    </source>
</reference>
<name>A0ABR9TPT5_9FLAO</name>
<comment type="caution">
    <text evidence="3">The sequence shown here is derived from an EMBL/GenBank/DDBJ whole genome shotgun (WGS) entry which is preliminary data.</text>
</comment>
<dbReference type="SMART" id="SM00860">
    <property type="entry name" value="SMI1_KNR4"/>
    <property type="match status" value="1"/>
</dbReference>
<feature type="domain" description="Knr4/Smi1-like" evidence="2">
    <location>
        <begin position="41"/>
        <end position="203"/>
    </location>
</feature>
<dbReference type="SUPFAM" id="SSF160631">
    <property type="entry name" value="SMI1/KNR4-like"/>
    <property type="match status" value="1"/>
</dbReference>
<accession>A0ABR9TPT5</accession>
<dbReference type="EMBL" id="PRDM01000005">
    <property type="protein sequence ID" value="MBE8727266.1"/>
    <property type="molecule type" value="Genomic_DNA"/>
</dbReference>
<evidence type="ECO:0000256" key="1">
    <source>
        <dbReference type="SAM" id="Coils"/>
    </source>
</evidence>
<gene>
    <name evidence="3" type="ORF">C4F50_20320</name>
</gene>
<evidence type="ECO:0000259" key="2">
    <source>
        <dbReference type="SMART" id="SM00860"/>
    </source>
</evidence>
<feature type="coiled-coil region" evidence="1">
    <location>
        <begin position="12"/>
        <end position="39"/>
    </location>
</feature>
<evidence type="ECO:0000313" key="4">
    <source>
        <dbReference type="Proteomes" id="UP000640614"/>
    </source>
</evidence>
<proteinExistence type="predicted"/>
<protein>
    <recommendedName>
        <fullName evidence="2">Knr4/Smi1-like domain-containing protein</fullName>
    </recommendedName>
</protein>
<organism evidence="3 4">
    <name type="scientific">Flavobacterium hungaricum</name>
    <dbReference type="NCBI Taxonomy" id="2082725"/>
    <lineage>
        <taxon>Bacteria</taxon>
        <taxon>Pseudomonadati</taxon>
        <taxon>Bacteroidota</taxon>
        <taxon>Flavobacteriia</taxon>
        <taxon>Flavobacteriales</taxon>
        <taxon>Flavobacteriaceae</taxon>
        <taxon>Flavobacterium</taxon>
    </lineage>
</organism>
<keyword evidence="1" id="KW-0175">Coiled coil</keyword>
<sequence length="212" mass="24858">MKFPIPNFKFQLQNYNNTMQEIKNRLMSCELEYDEIQEAAPASNEEIQTLTAYFSQPIPQELVTFYKTIGGIESDEIFHIFSPENFINQIQERESLQHNSTGIIDMIIAFWGNDRPEFQEYELLTEEETDKINKAFPCIGWIVAEEDNYESGEYVIFDKNGNFMNLYCHQDNLGKTKNQLLKLLESGLPKRSLENVLEELFERAEGNLSRWD</sequence>